<dbReference type="InterPro" id="IPR001851">
    <property type="entry name" value="ABC_transp_permease"/>
</dbReference>
<feature type="transmembrane region" description="Helical" evidence="6">
    <location>
        <begin position="120"/>
        <end position="140"/>
    </location>
</feature>
<feature type="transmembrane region" description="Helical" evidence="6">
    <location>
        <begin position="331"/>
        <end position="352"/>
    </location>
</feature>
<dbReference type="GO" id="GO:0022857">
    <property type="term" value="F:transmembrane transporter activity"/>
    <property type="evidence" value="ECO:0007669"/>
    <property type="project" value="InterPro"/>
</dbReference>
<evidence type="ECO:0000256" key="3">
    <source>
        <dbReference type="ARBA" id="ARBA00022692"/>
    </source>
</evidence>
<evidence type="ECO:0000256" key="2">
    <source>
        <dbReference type="ARBA" id="ARBA00022475"/>
    </source>
</evidence>
<reference evidence="7" key="1">
    <citation type="submission" date="2019-08" db="EMBL/GenBank/DDBJ databases">
        <authorList>
            <person name="Kucharzyk K."/>
            <person name="Murdoch R.W."/>
            <person name="Higgins S."/>
            <person name="Loffler F."/>
        </authorList>
    </citation>
    <scope>NUCLEOTIDE SEQUENCE</scope>
</reference>
<evidence type="ECO:0008006" key="8">
    <source>
        <dbReference type="Google" id="ProtNLM"/>
    </source>
</evidence>
<evidence type="ECO:0000256" key="4">
    <source>
        <dbReference type="ARBA" id="ARBA00022989"/>
    </source>
</evidence>
<feature type="transmembrane region" description="Helical" evidence="6">
    <location>
        <begin position="94"/>
        <end position="114"/>
    </location>
</feature>
<keyword evidence="2" id="KW-1003">Cell membrane</keyword>
<proteinExistence type="predicted"/>
<gene>
    <name evidence="7" type="ORF">SDC9_81887</name>
</gene>
<dbReference type="PANTHER" id="PTHR47089:SF1">
    <property type="entry name" value="GUANOSINE ABC TRANSPORTER PERMEASE PROTEIN NUPP"/>
    <property type="match status" value="1"/>
</dbReference>
<accession>A0A644Z3W3</accession>
<evidence type="ECO:0000256" key="6">
    <source>
        <dbReference type="SAM" id="Phobius"/>
    </source>
</evidence>
<dbReference type="PANTHER" id="PTHR47089">
    <property type="entry name" value="ABC TRANSPORTER, PERMEASE PROTEIN"/>
    <property type="match status" value="1"/>
</dbReference>
<evidence type="ECO:0000256" key="1">
    <source>
        <dbReference type="ARBA" id="ARBA00004651"/>
    </source>
</evidence>
<comment type="subcellular location">
    <subcellularLocation>
        <location evidence="1">Cell membrane</location>
        <topology evidence="1">Multi-pass membrane protein</topology>
    </subcellularLocation>
</comment>
<feature type="transmembrane region" description="Helical" evidence="6">
    <location>
        <begin position="248"/>
        <end position="268"/>
    </location>
</feature>
<sequence>MKKMHDAPVRILKRAELPARTATLLRFAALALSLCVGGLFILSLGQSPAAIYGTIISGAFRSKLAIQGTVKLMIPMLIASLGVTMAFKMRFWNIGAEGQITMGAAFASYFALYYDGWNHWLLIAVMLVAGTLGGGLWGLIPAWFKTRYGTNETLFTLMLNYIAMYIVKYLRDGPWMDPELQGYTAIARFDKNATLDKVLGVHFGWIIALVLFAAVYIYLKYTKQGYEIAVVGESQDTARYAGMNVKSIMLRTMFLSGAIAGLCGMIQATGADITLTPSVAGGVGFTAIIIAWLGRLDPRAIFVITFLFAILEKGSSVVQSTYGISTNCADVLQGIILFFVLGCEFFVNYRFVFGRGGNAK</sequence>
<feature type="transmembrane region" description="Helical" evidence="6">
    <location>
        <begin position="300"/>
        <end position="319"/>
    </location>
</feature>
<feature type="transmembrane region" description="Helical" evidence="6">
    <location>
        <begin position="64"/>
        <end position="87"/>
    </location>
</feature>
<dbReference type="EMBL" id="VSSQ01007241">
    <property type="protein sequence ID" value="MPM35297.1"/>
    <property type="molecule type" value="Genomic_DNA"/>
</dbReference>
<keyword evidence="3 6" id="KW-0812">Transmembrane</keyword>
<keyword evidence="4 6" id="KW-1133">Transmembrane helix</keyword>
<dbReference type="CDD" id="cd06580">
    <property type="entry name" value="TM_PBP1_transp_TpRbsC_like"/>
    <property type="match status" value="1"/>
</dbReference>
<feature type="transmembrane region" description="Helical" evidence="6">
    <location>
        <begin position="199"/>
        <end position="219"/>
    </location>
</feature>
<comment type="caution">
    <text evidence="7">The sequence shown here is derived from an EMBL/GenBank/DDBJ whole genome shotgun (WGS) entry which is preliminary data.</text>
</comment>
<keyword evidence="5 6" id="KW-0472">Membrane</keyword>
<protein>
    <recommendedName>
        <fullName evidence="8">Branched-chain amino acid transport system / permease component</fullName>
    </recommendedName>
</protein>
<organism evidence="7">
    <name type="scientific">bioreactor metagenome</name>
    <dbReference type="NCBI Taxonomy" id="1076179"/>
    <lineage>
        <taxon>unclassified sequences</taxon>
        <taxon>metagenomes</taxon>
        <taxon>ecological metagenomes</taxon>
    </lineage>
</organism>
<feature type="transmembrane region" description="Helical" evidence="6">
    <location>
        <begin position="152"/>
        <end position="170"/>
    </location>
</feature>
<evidence type="ECO:0000313" key="7">
    <source>
        <dbReference type="EMBL" id="MPM35297.1"/>
    </source>
</evidence>
<name>A0A644Z3W3_9ZZZZ</name>
<dbReference type="Pfam" id="PF02653">
    <property type="entry name" value="BPD_transp_2"/>
    <property type="match status" value="1"/>
</dbReference>
<dbReference type="GO" id="GO:0005886">
    <property type="term" value="C:plasma membrane"/>
    <property type="evidence" value="ECO:0007669"/>
    <property type="project" value="UniProtKB-SubCell"/>
</dbReference>
<evidence type="ECO:0000256" key="5">
    <source>
        <dbReference type="ARBA" id="ARBA00023136"/>
    </source>
</evidence>
<feature type="transmembrane region" description="Helical" evidence="6">
    <location>
        <begin position="21"/>
        <end position="44"/>
    </location>
</feature>
<dbReference type="AlphaFoldDB" id="A0A644Z3W3"/>
<feature type="transmembrane region" description="Helical" evidence="6">
    <location>
        <begin position="274"/>
        <end position="293"/>
    </location>
</feature>